<dbReference type="InterPro" id="IPR013154">
    <property type="entry name" value="ADH-like_N"/>
</dbReference>
<dbReference type="PROSITE" id="PS00059">
    <property type="entry name" value="ADH_ZINC"/>
    <property type="match status" value="1"/>
</dbReference>
<dbReference type="EMBL" id="NPEU01000012">
    <property type="protein sequence ID" value="RAI41672.1"/>
    <property type="molecule type" value="Genomic_DNA"/>
</dbReference>
<evidence type="ECO:0000256" key="4">
    <source>
        <dbReference type="ARBA" id="ARBA00022723"/>
    </source>
</evidence>
<dbReference type="EC" id="1.1.1.1" evidence="3"/>
<name>A0A327KWS5_9BRAD</name>
<protein>
    <recommendedName>
        <fullName evidence="3">alcohol dehydrogenase</fullName>
        <ecNumber evidence="3">1.1.1.1</ecNumber>
    </recommendedName>
</protein>
<dbReference type="Proteomes" id="UP000248863">
    <property type="component" value="Unassembled WGS sequence"/>
</dbReference>
<proteinExistence type="inferred from homology"/>
<dbReference type="SMART" id="SM00829">
    <property type="entry name" value="PKS_ER"/>
    <property type="match status" value="1"/>
</dbReference>
<dbReference type="SUPFAM" id="SSF51735">
    <property type="entry name" value="NAD(P)-binding Rossmann-fold domains"/>
    <property type="match status" value="1"/>
</dbReference>
<dbReference type="InterPro" id="IPR002328">
    <property type="entry name" value="ADH_Zn_CS"/>
</dbReference>
<keyword evidence="6" id="KW-0560">Oxidoreductase</keyword>
<dbReference type="PANTHER" id="PTHR42940:SF8">
    <property type="entry name" value="VACUOLAR PROTEIN SORTING-ASSOCIATED PROTEIN 11"/>
    <property type="match status" value="1"/>
</dbReference>
<dbReference type="AlphaFoldDB" id="A0A327KWS5"/>
<gene>
    <name evidence="8" type="ORF">CH338_02410</name>
</gene>
<keyword evidence="5" id="KW-0862">Zinc</keyword>
<evidence type="ECO:0000313" key="8">
    <source>
        <dbReference type="EMBL" id="RAI41672.1"/>
    </source>
</evidence>
<feature type="domain" description="Enoyl reductase (ER)" evidence="7">
    <location>
        <begin position="10"/>
        <end position="335"/>
    </location>
</feature>
<sequence>MRAMVLERPGTPLVLRERPVPRPGPGEVLLRVAACGVCRTDLHVVDGELTHPTLPVVPGHEIVGRVLAVGDGVAGFHTSQRIGVPWLGATCGTCPYCRDGRENLCDAPGFTGYTRDGGYATHAVADHRYCFALPDGTGGGALDDAHMAPLLCAGLIGWRSYRMAREGMAGEGRALGLYGFGAAAHILTQVAVQQGHRVLAFTRAGDDASQAFARTLGAEWAGAAEATPPVPLDAAIIFAPVGALVPAALRAVRKGGRVVCAGIHMSDIPSFPYAILWEERQLVSVANLTREDAQSFFAALPSLDLETEVTLYPLARANAALADLRAGRLQGAAVLQCSSADEKSNQLNGSCVA</sequence>
<evidence type="ECO:0000259" key="7">
    <source>
        <dbReference type="SMART" id="SM00829"/>
    </source>
</evidence>
<dbReference type="InterPro" id="IPR020843">
    <property type="entry name" value="ER"/>
</dbReference>
<dbReference type="CDD" id="cd08298">
    <property type="entry name" value="CAD2"/>
    <property type="match status" value="1"/>
</dbReference>
<evidence type="ECO:0000256" key="5">
    <source>
        <dbReference type="ARBA" id="ARBA00022833"/>
    </source>
</evidence>
<dbReference type="NCBIfam" id="TIGR02822">
    <property type="entry name" value="adh_fam_2"/>
    <property type="match status" value="1"/>
</dbReference>
<dbReference type="OrthoDB" id="9809185at2"/>
<dbReference type="Gene3D" id="3.90.180.10">
    <property type="entry name" value="Medium-chain alcohol dehydrogenases, catalytic domain"/>
    <property type="match status" value="1"/>
</dbReference>
<comment type="caution">
    <text evidence="8">The sequence shown here is derived from an EMBL/GenBank/DDBJ whole genome shotgun (WGS) entry which is preliminary data.</text>
</comment>
<evidence type="ECO:0000256" key="6">
    <source>
        <dbReference type="ARBA" id="ARBA00023002"/>
    </source>
</evidence>
<comment type="similarity">
    <text evidence="2">Belongs to the zinc-containing alcohol dehydrogenase family.</text>
</comment>
<comment type="cofactor">
    <cofactor evidence="1">
        <name>Zn(2+)</name>
        <dbReference type="ChEBI" id="CHEBI:29105"/>
    </cofactor>
</comment>
<dbReference type="GO" id="GO:0008270">
    <property type="term" value="F:zinc ion binding"/>
    <property type="evidence" value="ECO:0007669"/>
    <property type="project" value="InterPro"/>
</dbReference>
<dbReference type="InterPro" id="IPR011032">
    <property type="entry name" value="GroES-like_sf"/>
</dbReference>
<evidence type="ECO:0000313" key="9">
    <source>
        <dbReference type="Proteomes" id="UP000248863"/>
    </source>
</evidence>
<keyword evidence="9" id="KW-1185">Reference proteome</keyword>
<dbReference type="Gene3D" id="3.40.50.720">
    <property type="entry name" value="NAD(P)-binding Rossmann-like Domain"/>
    <property type="match status" value="1"/>
</dbReference>
<evidence type="ECO:0000256" key="2">
    <source>
        <dbReference type="ARBA" id="ARBA00008072"/>
    </source>
</evidence>
<dbReference type="SUPFAM" id="SSF50129">
    <property type="entry name" value="GroES-like"/>
    <property type="match status" value="1"/>
</dbReference>
<evidence type="ECO:0000256" key="3">
    <source>
        <dbReference type="ARBA" id="ARBA00013190"/>
    </source>
</evidence>
<dbReference type="GO" id="GO:0005737">
    <property type="term" value="C:cytoplasm"/>
    <property type="evidence" value="ECO:0007669"/>
    <property type="project" value="TreeGrafter"/>
</dbReference>
<dbReference type="PANTHER" id="PTHR42940">
    <property type="entry name" value="ALCOHOL DEHYDROGENASE 1-RELATED"/>
    <property type="match status" value="1"/>
</dbReference>
<keyword evidence="4" id="KW-0479">Metal-binding</keyword>
<reference evidence="8 9" key="1">
    <citation type="submission" date="2017-07" db="EMBL/GenBank/DDBJ databases">
        <title>Draft Genome Sequences of Select Purple Nonsulfur Bacteria.</title>
        <authorList>
            <person name="Lasarre B."/>
            <person name="Mckinlay J.B."/>
        </authorList>
    </citation>
    <scope>NUCLEOTIDE SEQUENCE [LARGE SCALE GENOMIC DNA]</scope>
    <source>
        <strain evidence="8 9">DSM 11907</strain>
    </source>
</reference>
<dbReference type="GO" id="GO:0004022">
    <property type="term" value="F:alcohol dehydrogenase (NAD+) activity"/>
    <property type="evidence" value="ECO:0007669"/>
    <property type="project" value="UniProtKB-EC"/>
</dbReference>
<dbReference type="RefSeq" id="WP_111355452.1">
    <property type="nucleotide sequence ID" value="NZ_NHSK01000135.1"/>
</dbReference>
<dbReference type="Pfam" id="PF08240">
    <property type="entry name" value="ADH_N"/>
    <property type="match status" value="1"/>
</dbReference>
<organism evidence="8 9">
    <name type="scientific">Rhodoplanes elegans</name>
    <dbReference type="NCBI Taxonomy" id="29408"/>
    <lineage>
        <taxon>Bacteria</taxon>
        <taxon>Pseudomonadati</taxon>
        <taxon>Pseudomonadota</taxon>
        <taxon>Alphaproteobacteria</taxon>
        <taxon>Hyphomicrobiales</taxon>
        <taxon>Nitrobacteraceae</taxon>
        <taxon>Rhodoplanes</taxon>
    </lineage>
</organism>
<dbReference type="InterPro" id="IPR014187">
    <property type="entry name" value="ADH_Zn_typ-2"/>
</dbReference>
<evidence type="ECO:0000256" key="1">
    <source>
        <dbReference type="ARBA" id="ARBA00001947"/>
    </source>
</evidence>
<accession>A0A327KWS5</accession>
<dbReference type="InterPro" id="IPR036291">
    <property type="entry name" value="NAD(P)-bd_dom_sf"/>
</dbReference>